<gene>
    <name evidence="2" type="ORF">K8V11_02795</name>
</gene>
<dbReference type="Proteomes" id="UP000776650">
    <property type="component" value="Unassembled WGS sequence"/>
</dbReference>
<dbReference type="EMBL" id="DYXM01000057">
    <property type="protein sequence ID" value="HJE89925.1"/>
    <property type="molecule type" value="Genomic_DNA"/>
</dbReference>
<reference evidence="2" key="2">
    <citation type="submission" date="2021-09" db="EMBL/GenBank/DDBJ databases">
        <authorList>
            <person name="Gilroy R."/>
        </authorList>
    </citation>
    <scope>NUCLEOTIDE SEQUENCE</scope>
    <source>
        <strain evidence="2">ChiGjej1B1-18357</strain>
    </source>
</reference>
<sequence>MSARLIVSLSGIRDKHLDKCSELVEELDRREIPVSLLVSPRRGEKYRLADDKVTQEWIRARRAAGDAIVLGGYDEAATKRRRAEFATIGRSEAHVRLTAAARLMDGLGLSTPLFAPPRWVASPGAMEALPKVGFRMCADLSGIHDLERGTFERGRMLSLGEGFVADSLWCRAMVAAAGRIAGVGGLVRVNIAAKHLQRNNPRSALFDAVDVVTNAHGGRATRYEWQPPMDEARRHAGEVGGAGDRGSTGKAAAGVGAGGPRTVA</sequence>
<dbReference type="RefSeq" id="WP_303910693.1">
    <property type="nucleotide sequence ID" value="NZ_DYXM01000057.1"/>
</dbReference>
<evidence type="ECO:0000256" key="1">
    <source>
        <dbReference type="SAM" id="MobiDB-lite"/>
    </source>
</evidence>
<dbReference type="GO" id="GO:0005975">
    <property type="term" value="P:carbohydrate metabolic process"/>
    <property type="evidence" value="ECO:0007669"/>
    <property type="project" value="InterPro"/>
</dbReference>
<name>A0A921F239_9ACTN</name>
<proteinExistence type="predicted"/>
<dbReference type="Pfam" id="PF10096">
    <property type="entry name" value="DUF2334"/>
    <property type="match status" value="1"/>
</dbReference>
<evidence type="ECO:0000313" key="3">
    <source>
        <dbReference type="Proteomes" id="UP000776650"/>
    </source>
</evidence>
<dbReference type="SUPFAM" id="SSF88713">
    <property type="entry name" value="Glycoside hydrolase/deacetylase"/>
    <property type="match status" value="1"/>
</dbReference>
<dbReference type="CDD" id="cd11374">
    <property type="entry name" value="CE4_u10"/>
    <property type="match status" value="1"/>
</dbReference>
<dbReference type="InterPro" id="IPR018763">
    <property type="entry name" value="DUF2334"/>
</dbReference>
<comment type="caution">
    <text evidence="2">The sequence shown here is derived from an EMBL/GenBank/DDBJ whole genome shotgun (WGS) entry which is preliminary data.</text>
</comment>
<evidence type="ECO:0000313" key="2">
    <source>
        <dbReference type="EMBL" id="HJE89925.1"/>
    </source>
</evidence>
<dbReference type="InterPro" id="IPR011330">
    <property type="entry name" value="Glyco_hydro/deAcase_b/a-brl"/>
</dbReference>
<accession>A0A921F239</accession>
<protein>
    <submittedName>
        <fullName evidence="2">DUF2334 domain-containing protein</fullName>
    </submittedName>
</protein>
<feature type="compositionally biased region" description="Gly residues" evidence="1">
    <location>
        <begin position="255"/>
        <end position="264"/>
    </location>
</feature>
<organism evidence="2 3">
    <name type="scientific">Dietzia timorensis</name>
    <dbReference type="NCBI Taxonomy" id="499555"/>
    <lineage>
        <taxon>Bacteria</taxon>
        <taxon>Bacillati</taxon>
        <taxon>Actinomycetota</taxon>
        <taxon>Actinomycetes</taxon>
        <taxon>Mycobacteriales</taxon>
        <taxon>Dietziaceae</taxon>
        <taxon>Dietzia</taxon>
    </lineage>
</organism>
<feature type="region of interest" description="Disordered" evidence="1">
    <location>
        <begin position="234"/>
        <end position="264"/>
    </location>
</feature>
<reference evidence="2" key="1">
    <citation type="journal article" date="2021" name="PeerJ">
        <title>Extensive microbial diversity within the chicken gut microbiome revealed by metagenomics and culture.</title>
        <authorList>
            <person name="Gilroy R."/>
            <person name="Ravi A."/>
            <person name="Getino M."/>
            <person name="Pursley I."/>
            <person name="Horton D.L."/>
            <person name="Alikhan N.F."/>
            <person name="Baker D."/>
            <person name="Gharbi K."/>
            <person name="Hall N."/>
            <person name="Watson M."/>
            <person name="Adriaenssens E.M."/>
            <person name="Foster-Nyarko E."/>
            <person name="Jarju S."/>
            <person name="Secka A."/>
            <person name="Antonio M."/>
            <person name="Oren A."/>
            <person name="Chaudhuri R.R."/>
            <person name="La Ragione R."/>
            <person name="Hildebrand F."/>
            <person name="Pallen M.J."/>
        </authorList>
    </citation>
    <scope>NUCLEOTIDE SEQUENCE</scope>
    <source>
        <strain evidence="2">ChiGjej1B1-18357</strain>
    </source>
</reference>
<dbReference type="Gene3D" id="3.20.20.370">
    <property type="entry name" value="Glycoside hydrolase/deacetylase"/>
    <property type="match status" value="1"/>
</dbReference>
<dbReference type="AlphaFoldDB" id="A0A921F239"/>